<protein>
    <submittedName>
        <fullName evidence="2">Uncharacterized protein</fullName>
    </submittedName>
</protein>
<comment type="caution">
    <text evidence="2">The sequence shown here is derived from an EMBL/GenBank/DDBJ whole genome shotgun (WGS) entry which is preliminary data.</text>
</comment>
<name>A0A6B2NVV3_9RHOB</name>
<sequence length="54" mass="5984">MFRMIFMTTGLRWLHSPDLRDMRTALLSEDDDGPDGGGIRPGATGVHRSRVRAG</sequence>
<feature type="region of interest" description="Disordered" evidence="1">
    <location>
        <begin position="26"/>
        <end position="54"/>
    </location>
</feature>
<proteinExistence type="predicted"/>
<dbReference type="EMBL" id="JAAGOX010000055">
    <property type="protein sequence ID" value="NDW47578.1"/>
    <property type="molecule type" value="Genomic_DNA"/>
</dbReference>
<accession>A0A6B2NVV3</accession>
<gene>
    <name evidence="2" type="ORF">G0P99_21755</name>
</gene>
<evidence type="ECO:0000313" key="2">
    <source>
        <dbReference type="EMBL" id="NDW47578.1"/>
    </source>
</evidence>
<reference evidence="2" key="1">
    <citation type="submission" date="2020-02" db="EMBL/GenBank/DDBJ databases">
        <title>Delineation of the pyrene-degrading pathway in Roseobacter clade bacteria by genomic analysis.</title>
        <authorList>
            <person name="Zhou H."/>
            <person name="Wang H."/>
        </authorList>
    </citation>
    <scope>NUCLEOTIDE SEQUENCE</scope>
    <source>
        <strain evidence="2">PrR005</strain>
    </source>
</reference>
<dbReference type="AlphaFoldDB" id="A0A6B2NVV3"/>
<dbReference type="RefSeq" id="WP_164132589.1">
    <property type="nucleotide sequence ID" value="NZ_JAAGOX010000055.1"/>
</dbReference>
<organism evidence="2">
    <name type="scientific">Ruegeria sp. PrR005</name>
    <dbReference type="NCBI Taxonomy" id="2706882"/>
    <lineage>
        <taxon>Bacteria</taxon>
        <taxon>Pseudomonadati</taxon>
        <taxon>Pseudomonadota</taxon>
        <taxon>Alphaproteobacteria</taxon>
        <taxon>Rhodobacterales</taxon>
        <taxon>Roseobacteraceae</taxon>
        <taxon>Ruegeria</taxon>
    </lineage>
</organism>
<evidence type="ECO:0000256" key="1">
    <source>
        <dbReference type="SAM" id="MobiDB-lite"/>
    </source>
</evidence>